<evidence type="ECO:0000313" key="3">
    <source>
        <dbReference type="Proteomes" id="UP000029117"/>
    </source>
</evidence>
<dbReference type="EMBL" id="JOUE01000006">
    <property type="protein sequence ID" value="KFJ42751.1"/>
    <property type="molecule type" value="Genomic_DNA"/>
</dbReference>
<dbReference type="SMART" id="SM00671">
    <property type="entry name" value="SEL1"/>
    <property type="match status" value="3"/>
</dbReference>
<protein>
    <submittedName>
        <fullName evidence="2">Sel1 repeat family protein</fullName>
    </submittedName>
</protein>
<comment type="caution">
    <text evidence="2">The sequence shown here is derived from an EMBL/GenBank/DDBJ whole genome shotgun (WGS) entry which is preliminary data.</text>
</comment>
<dbReference type="Pfam" id="PF08238">
    <property type="entry name" value="Sel1"/>
    <property type="match status" value="3"/>
</dbReference>
<proteinExistence type="predicted"/>
<dbReference type="InterPro" id="IPR011990">
    <property type="entry name" value="TPR-like_helical_dom_sf"/>
</dbReference>
<organism evidence="2 3">
    <name type="scientific">Francisella philomiragia</name>
    <dbReference type="NCBI Taxonomy" id="28110"/>
    <lineage>
        <taxon>Bacteria</taxon>
        <taxon>Pseudomonadati</taxon>
        <taxon>Pseudomonadota</taxon>
        <taxon>Gammaproteobacteria</taxon>
        <taxon>Thiotrichales</taxon>
        <taxon>Francisellaceae</taxon>
        <taxon>Francisella</taxon>
    </lineage>
</organism>
<dbReference type="InterPro" id="IPR006597">
    <property type="entry name" value="Sel1-like"/>
</dbReference>
<accession>A0AAW3DB71</accession>
<evidence type="ECO:0000313" key="2">
    <source>
        <dbReference type="EMBL" id="KFJ42751.1"/>
    </source>
</evidence>
<sequence length="257" mass="29101">MKFKYKTLTYLLFTIFFSNSYASIDNCMSYIKSKDWDNIIKYCPEYSSNNGDITKVLSGAYAYKYNGLKAQKYLQIYIDKFANEDKNKEAVALAFMSLGNYYYFGEDGAKKDIKKGLKYITKGAQLGNSIAQEQLGNFYLAEGEYPAQNMAISYKWFEIASINGNQKAKQSYILTHLNDMKKQAGYCLAMGQQLVAESYINGEAGLPKSDNQAKNYLIQAIELYKEAKQPSEDELKYCPPQKGLDLASAEKLLASLQ</sequence>
<dbReference type="AlphaFoldDB" id="A0AAW3DB71"/>
<evidence type="ECO:0000256" key="1">
    <source>
        <dbReference type="SAM" id="SignalP"/>
    </source>
</evidence>
<keyword evidence="1" id="KW-0732">Signal</keyword>
<reference evidence="2 3" key="1">
    <citation type="submission" date="2014-04" db="EMBL/GenBank/DDBJ databases">
        <authorList>
            <person name="Bishop-Lilly K.A."/>
            <person name="Broomall S.M."/>
            <person name="Chain P.S."/>
            <person name="Chertkov O."/>
            <person name="Coyne S.R."/>
            <person name="Daligault H.E."/>
            <person name="Davenport K.W."/>
            <person name="Erkkila T."/>
            <person name="Frey K.G."/>
            <person name="Gibbons H.S."/>
            <person name="Gu W."/>
            <person name="Jaissle J."/>
            <person name="Johnson S.L."/>
            <person name="Koroleva G.I."/>
            <person name="Ladner J.T."/>
            <person name="Lo C.-C."/>
            <person name="Minogue T.D."/>
            <person name="Munk C."/>
            <person name="Palacios G.F."/>
            <person name="Redden C.L."/>
            <person name="Rosenzweig C.N."/>
            <person name="Scholz M.B."/>
            <person name="Teshima H."/>
            <person name="Xu Y."/>
        </authorList>
    </citation>
    <scope>NUCLEOTIDE SEQUENCE [LARGE SCALE GENOMIC DNA]</scope>
    <source>
        <strain evidence="2 3">FAJ</strain>
    </source>
</reference>
<feature type="chain" id="PRO_5043946526" evidence="1">
    <location>
        <begin position="23"/>
        <end position="257"/>
    </location>
</feature>
<dbReference type="Gene3D" id="1.25.40.10">
    <property type="entry name" value="Tetratricopeptide repeat domain"/>
    <property type="match status" value="1"/>
</dbReference>
<dbReference type="Proteomes" id="UP000029117">
    <property type="component" value="Unassembled WGS sequence"/>
</dbReference>
<feature type="signal peptide" evidence="1">
    <location>
        <begin position="1"/>
        <end position="22"/>
    </location>
</feature>
<name>A0AAW3DB71_9GAMM</name>
<gene>
    <name evidence="2" type="ORF">DR78_589</name>
</gene>
<dbReference type="RefSeq" id="WP_035736857.1">
    <property type="nucleotide sequence ID" value="NZ_JACTRV010000009.1"/>
</dbReference>
<dbReference type="SUPFAM" id="SSF81901">
    <property type="entry name" value="HCP-like"/>
    <property type="match status" value="1"/>
</dbReference>